<accession>A0A6M5YTS8</accession>
<evidence type="ECO:0000313" key="2">
    <source>
        <dbReference type="EMBL" id="QJW96844.1"/>
    </source>
</evidence>
<gene>
    <name evidence="2" type="ORF">FTUN_4404</name>
</gene>
<evidence type="ECO:0000313" key="3">
    <source>
        <dbReference type="Proteomes" id="UP000503447"/>
    </source>
</evidence>
<name>A0A6M5YTS8_9BACT</name>
<dbReference type="KEGG" id="ftj:FTUN_4404"/>
<proteinExistence type="predicted"/>
<evidence type="ECO:0000256" key="1">
    <source>
        <dbReference type="SAM" id="MobiDB-lite"/>
    </source>
</evidence>
<dbReference type="AlphaFoldDB" id="A0A6M5YTS8"/>
<protein>
    <submittedName>
        <fullName evidence="2">Uncharacterized protein</fullName>
    </submittedName>
</protein>
<dbReference type="EMBL" id="CP053452">
    <property type="protein sequence ID" value="QJW96844.1"/>
    <property type="molecule type" value="Genomic_DNA"/>
</dbReference>
<keyword evidence="3" id="KW-1185">Reference proteome</keyword>
<reference evidence="3" key="1">
    <citation type="submission" date="2020-05" db="EMBL/GenBank/DDBJ databases">
        <title>Frigoriglobus tundricola gen. nov., sp. nov., a psychrotolerant cellulolytic planctomycete of the family Gemmataceae with two divergent copies of 16S rRNA gene.</title>
        <authorList>
            <person name="Kulichevskaya I.S."/>
            <person name="Ivanova A.A."/>
            <person name="Naumoff D.G."/>
            <person name="Beletsky A.V."/>
            <person name="Rijpstra W.I.C."/>
            <person name="Sinninghe Damste J.S."/>
            <person name="Mardanov A.V."/>
            <person name="Ravin N.V."/>
            <person name="Dedysh S.N."/>
        </authorList>
    </citation>
    <scope>NUCLEOTIDE SEQUENCE [LARGE SCALE GENOMIC DNA]</scope>
    <source>
        <strain evidence="3">PL17</strain>
    </source>
</reference>
<feature type="region of interest" description="Disordered" evidence="1">
    <location>
        <begin position="1"/>
        <end position="32"/>
    </location>
</feature>
<organism evidence="2 3">
    <name type="scientific">Frigoriglobus tundricola</name>
    <dbReference type="NCBI Taxonomy" id="2774151"/>
    <lineage>
        <taxon>Bacteria</taxon>
        <taxon>Pseudomonadati</taxon>
        <taxon>Planctomycetota</taxon>
        <taxon>Planctomycetia</taxon>
        <taxon>Gemmatales</taxon>
        <taxon>Gemmataceae</taxon>
        <taxon>Frigoriglobus</taxon>
    </lineage>
</organism>
<dbReference type="Proteomes" id="UP000503447">
    <property type="component" value="Chromosome"/>
</dbReference>
<sequence>MAFLRRARAGAVPPDREGGQPGNRNVLEQRTPDAVLWRTSMLDGRTL</sequence>